<dbReference type="EMBL" id="WNTK01000004">
    <property type="protein sequence ID" value="KAG9485566.1"/>
    <property type="molecule type" value="Genomic_DNA"/>
</dbReference>
<protein>
    <submittedName>
        <fullName evidence="1">Uncharacterized protein</fullName>
    </submittedName>
</protein>
<sequence>MEVFKNYKRCINRSQKLVNLYLLERVGTTQGLLMETSNITFGPFLTMSHRFPEGCQIALKRTTAPSIWKPLLVLAHGLL</sequence>
<dbReference type="Proteomes" id="UP000770717">
    <property type="component" value="Unassembled WGS sequence"/>
</dbReference>
<dbReference type="AlphaFoldDB" id="A0A8J6FDW5"/>
<keyword evidence="2" id="KW-1185">Reference proteome</keyword>
<evidence type="ECO:0000313" key="1">
    <source>
        <dbReference type="EMBL" id="KAG9485566.1"/>
    </source>
</evidence>
<proteinExistence type="predicted"/>
<accession>A0A8J6FDW5</accession>
<reference evidence="1" key="1">
    <citation type="thesis" date="2020" institute="ProQuest LLC" country="789 East Eisenhower Parkway, Ann Arbor, MI, USA">
        <title>Comparative Genomics and Chromosome Evolution.</title>
        <authorList>
            <person name="Mudd A.B."/>
        </authorList>
    </citation>
    <scope>NUCLEOTIDE SEQUENCE</scope>
    <source>
        <strain evidence="1">HN-11 Male</strain>
        <tissue evidence="1">Kidney and liver</tissue>
    </source>
</reference>
<organism evidence="1 2">
    <name type="scientific">Eleutherodactylus coqui</name>
    <name type="common">Puerto Rican coqui</name>
    <dbReference type="NCBI Taxonomy" id="57060"/>
    <lineage>
        <taxon>Eukaryota</taxon>
        <taxon>Metazoa</taxon>
        <taxon>Chordata</taxon>
        <taxon>Craniata</taxon>
        <taxon>Vertebrata</taxon>
        <taxon>Euteleostomi</taxon>
        <taxon>Amphibia</taxon>
        <taxon>Batrachia</taxon>
        <taxon>Anura</taxon>
        <taxon>Neobatrachia</taxon>
        <taxon>Hyloidea</taxon>
        <taxon>Eleutherodactylidae</taxon>
        <taxon>Eleutherodactylinae</taxon>
        <taxon>Eleutherodactylus</taxon>
        <taxon>Eleutherodactylus</taxon>
    </lineage>
</organism>
<gene>
    <name evidence="1" type="ORF">GDO78_008573</name>
</gene>
<name>A0A8J6FDW5_ELECQ</name>
<comment type="caution">
    <text evidence="1">The sequence shown here is derived from an EMBL/GenBank/DDBJ whole genome shotgun (WGS) entry which is preliminary data.</text>
</comment>
<evidence type="ECO:0000313" key="2">
    <source>
        <dbReference type="Proteomes" id="UP000770717"/>
    </source>
</evidence>